<reference evidence="2" key="1">
    <citation type="journal article" date="2022" name="Int. J. Mol. Sci.">
        <title>Draft Genome of Tanacetum Coccineum: Genomic Comparison of Closely Related Tanacetum-Family Plants.</title>
        <authorList>
            <person name="Yamashiro T."/>
            <person name="Shiraishi A."/>
            <person name="Nakayama K."/>
            <person name="Satake H."/>
        </authorList>
    </citation>
    <scope>NUCLEOTIDE SEQUENCE</scope>
</reference>
<reference evidence="2" key="2">
    <citation type="submission" date="2022-01" db="EMBL/GenBank/DDBJ databases">
        <authorList>
            <person name="Yamashiro T."/>
            <person name="Shiraishi A."/>
            <person name="Satake H."/>
            <person name="Nakayama K."/>
        </authorList>
    </citation>
    <scope>NUCLEOTIDE SEQUENCE</scope>
</reference>
<comment type="caution">
    <text evidence="2">The sequence shown here is derived from an EMBL/GenBank/DDBJ whole genome shotgun (WGS) entry which is preliminary data.</text>
</comment>
<feature type="region of interest" description="Disordered" evidence="1">
    <location>
        <begin position="50"/>
        <end position="74"/>
    </location>
</feature>
<organism evidence="2 3">
    <name type="scientific">Tanacetum coccineum</name>
    <dbReference type="NCBI Taxonomy" id="301880"/>
    <lineage>
        <taxon>Eukaryota</taxon>
        <taxon>Viridiplantae</taxon>
        <taxon>Streptophyta</taxon>
        <taxon>Embryophyta</taxon>
        <taxon>Tracheophyta</taxon>
        <taxon>Spermatophyta</taxon>
        <taxon>Magnoliopsida</taxon>
        <taxon>eudicotyledons</taxon>
        <taxon>Gunneridae</taxon>
        <taxon>Pentapetalae</taxon>
        <taxon>asterids</taxon>
        <taxon>campanulids</taxon>
        <taxon>Asterales</taxon>
        <taxon>Asteraceae</taxon>
        <taxon>Asteroideae</taxon>
        <taxon>Anthemideae</taxon>
        <taxon>Anthemidinae</taxon>
        <taxon>Tanacetum</taxon>
    </lineage>
</organism>
<sequence>MNVTPPDAYSDGTLFGGVTDWYLEPKDSSEENVVTPSGRVLWFVGSLHCRKPSHSSSAGPSRKRSRSPTTLVPLSSPVPGALSFVRVDLLPPHKRIRSSDSAMDLEDCSDESSKFKQRLISVLHMRMLLELRGIHAKVMVETAAREEVETSMRGMVEVRVDKVTHPVVLDDILEPAQEEGAIGVAHETLGDMVQRFHDHTVEVPVHRVQVIESIQRDQGYRIIAAG</sequence>
<evidence type="ECO:0000256" key="1">
    <source>
        <dbReference type="SAM" id="MobiDB-lite"/>
    </source>
</evidence>
<dbReference type="EMBL" id="BQNB010016284">
    <property type="protein sequence ID" value="GJT49988.1"/>
    <property type="molecule type" value="Genomic_DNA"/>
</dbReference>
<protein>
    <submittedName>
        <fullName evidence="2">Uncharacterized protein</fullName>
    </submittedName>
</protein>
<proteinExistence type="predicted"/>
<gene>
    <name evidence="2" type="ORF">Tco_0976145</name>
</gene>
<dbReference type="Proteomes" id="UP001151760">
    <property type="component" value="Unassembled WGS sequence"/>
</dbReference>
<keyword evidence="3" id="KW-1185">Reference proteome</keyword>
<name>A0ABQ5EGQ4_9ASTR</name>
<accession>A0ABQ5EGQ4</accession>
<evidence type="ECO:0000313" key="3">
    <source>
        <dbReference type="Proteomes" id="UP001151760"/>
    </source>
</evidence>
<evidence type="ECO:0000313" key="2">
    <source>
        <dbReference type="EMBL" id="GJT49988.1"/>
    </source>
</evidence>